<keyword evidence="2" id="KW-0812">Transmembrane</keyword>
<evidence type="ECO:0000256" key="1">
    <source>
        <dbReference type="SAM" id="Coils"/>
    </source>
</evidence>
<protein>
    <recommendedName>
        <fullName evidence="5">DUF4012 domain-containing protein</fullName>
    </recommendedName>
</protein>
<dbReference type="Pfam" id="PF13196">
    <property type="entry name" value="DUF4012"/>
    <property type="match status" value="1"/>
</dbReference>
<gene>
    <name evidence="3" type="ORF">COS54_01245</name>
</gene>
<sequence>METAQTQTFEKITLDEEVKPPEKKPKKISVVFLVLGVFLIFLAIGAFFGYSAVKSVMAEKAPLEYDLNYLKTSIKSQDLGKIKEGVANLRRDLEKLQKKIDSYKILGTVPVAKNYYQDGQRGMKAAFAGLRAVDLVVEAIVPYADIIGLGGDKTASDSGKTTMDRVTFLVTTLDKIRPELDKIGAELETARKEMDQVDPRRYPEDYKGIKIREILTSAISGLDQASSLVNDAKPLLEVAPDLMGVNTPKYYFVLFQNDAELRPTGGFMTAYGILKIDKGKITPILSEDIYSLDAAWGKKIPAPDPIKKFHKNVPYFYLRDMNLSPDFAVSMEPFMNIYNNQIRGAKKVDGVIAVDTKLLAGLLKVLGQIGVPEFGNFSAEIDKRCNCPQVVYRLEEIADKPLSALNTSRKSVIGPLMNSILANAFNSPKSKIGELVNVVLTAVQEKHVLFYLFDEKAQKAVEAFNLAGRVKEFNGDYQLLVDANFAGAKSNLFIKQKINEKIEMAADGTITKTIEVTYNNPYPPSNCNLEKGGLCLNGLYRDWIRLYVPKGSELIEVTGSEIKPNVYEELGKTVFEAFYGDKYPLSPQSSTKVTFKYKLPFKVEKGTPYRLLIQKQAGVEKYDMTVDFNGQKQEFELRTDKELKW</sequence>
<dbReference type="InterPro" id="IPR025101">
    <property type="entry name" value="DUF4012"/>
</dbReference>
<evidence type="ECO:0008006" key="5">
    <source>
        <dbReference type="Google" id="ProtNLM"/>
    </source>
</evidence>
<organism evidence="3 4">
    <name type="scientific">Candidatus Shapirobacteria bacterium CG03_land_8_20_14_0_80_39_12</name>
    <dbReference type="NCBI Taxonomy" id="1974879"/>
    <lineage>
        <taxon>Bacteria</taxon>
        <taxon>Candidatus Shapironibacteriota</taxon>
    </lineage>
</organism>
<dbReference type="EMBL" id="PEVC01000025">
    <property type="protein sequence ID" value="PIV01269.1"/>
    <property type="molecule type" value="Genomic_DNA"/>
</dbReference>
<evidence type="ECO:0000256" key="2">
    <source>
        <dbReference type="SAM" id="Phobius"/>
    </source>
</evidence>
<keyword evidence="2" id="KW-0472">Membrane</keyword>
<keyword evidence="2" id="KW-1133">Transmembrane helix</keyword>
<dbReference type="Proteomes" id="UP000229631">
    <property type="component" value="Unassembled WGS sequence"/>
</dbReference>
<name>A0A2M7BDU7_9BACT</name>
<evidence type="ECO:0000313" key="3">
    <source>
        <dbReference type="EMBL" id="PIV01269.1"/>
    </source>
</evidence>
<proteinExistence type="predicted"/>
<dbReference type="AlphaFoldDB" id="A0A2M7BDU7"/>
<feature type="transmembrane region" description="Helical" evidence="2">
    <location>
        <begin position="28"/>
        <end position="50"/>
    </location>
</feature>
<feature type="coiled-coil region" evidence="1">
    <location>
        <begin position="79"/>
        <end position="106"/>
    </location>
</feature>
<keyword evidence="1" id="KW-0175">Coiled coil</keyword>
<reference evidence="4" key="1">
    <citation type="submission" date="2017-09" db="EMBL/GenBank/DDBJ databases">
        <title>Depth-based differentiation of microbial function through sediment-hosted aquifers and enrichment of novel symbionts in the deep terrestrial subsurface.</title>
        <authorList>
            <person name="Probst A.J."/>
            <person name="Ladd B."/>
            <person name="Jarett J.K."/>
            <person name="Geller-Mcgrath D.E."/>
            <person name="Sieber C.M.K."/>
            <person name="Emerson J.B."/>
            <person name="Anantharaman K."/>
            <person name="Thomas B.C."/>
            <person name="Malmstrom R."/>
            <person name="Stieglmeier M."/>
            <person name="Klingl A."/>
            <person name="Woyke T."/>
            <person name="Ryan C.M."/>
            <person name="Banfield J.F."/>
        </authorList>
    </citation>
    <scope>NUCLEOTIDE SEQUENCE [LARGE SCALE GENOMIC DNA]</scope>
</reference>
<comment type="caution">
    <text evidence="3">The sequence shown here is derived from an EMBL/GenBank/DDBJ whole genome shotgun (WGS) entry which is preliminary data.</text>
</comment>
<evidence type="ECO:0000313" key="4">
    <source>
        <dbReference type="Proteomes" id="UP000229631"/>
    </source>
</evidence>
<accession>A0A2M7BDU7</accession>